<sequence>MQVHLTPVMVRWAYRLLLGREPESQATIDNWCGVGSFHDLREGILSSPEMAELSIAGFPETGGWMDDDVTEEAVFTLLMLRDGQPPGAGVMEAFHAQHDNLLGMRRALLLSPSINGRMPRDAHSGSRQLVLPGGLARLWGDPRDPEFVGAPGFAPRYAALLQAAWPDGGEGRVMVESDAGIGVVTIGLAMGAPRNAVLLTHEPSLRKAATLAENVAGNRLSTAHVRDFEMGGIAPMIEREGLKRLDLLRLAEPGALRLALENAPLLRAHGTFVIIGFDLTQLLLQPGPSPLSLLAECCATFAHVVAFSASNEPIALLDEVMMKVALRRALMRADRRDEFILCPDLDWIDRFRLF</sequence>
<dbReference type="EMBL" id="JACIDJ010000013">
    <property type="protein sequence ID" value="MBB3900510.1"/>
    <property type="molecule type" value="Genomic_DNA"/>
</dbReference>
<accession>A0A840AJ59</accession>
<proteinExistence type="predicted"/>
<evidence type="ECO:0000313" key="2">
    <source>
        <dbReference type="Proteomes" id="UP000553193"/>
    </source>
</evidence>
<keyword evidence="2" id="KW-1185">Reference proteome</keyword>
<gene>
    <name evidence="1" type="ORF">GGQ83_003988</name>
</gene>
<organism evidence="1 2">
    <name type="scientific">Roseococcus suduntuyensis</name>
    <dbReference type="NCBI Taxonomy" id="455361"/>
    <lineage>
        <taxon>Bacteria</taxon>
        <taxon>Pseudomonadati</taxon>
        <taxon>Pseudomonadota</taxon>
        <taxon>Alphaproteobacteria</taxon>
        <taxon>Acetobacterales</taxon>
        <taxon>Roseomonadaceae</taxon>
        <taxon>Roseococcus</taxon>
    </lineage>
</organism>
<protein>
    <submittedName>
        <fullName evidence="1">Uncharacterized protein</fullName>
    </submittedName>
</protein>
<dbReference type="AlphaFoldDB" id="A0A840AJ59"/>
<name>A0A840AJ59_9PROT</name>
<dbReference type="Proteomes" id="UP000553193">
    <property type="component" value="Unassembled WGS sequence"/>
</dbReference>
<evidence type="ECO:0000313" key="1">
    <source>
        <dbReference type="EMBL" id="MBB3900510.1"/>
    </source>
</evidence>
<comment type="caution">
    <text evidence="1">The sequence shown here is derived from an EMBL/GenBank/DDBJ whole genome shotgun (WGS) entry which is preliminary data.</text>
</comment>
<dbReference type="RefSeq" id="WP_184386740.1">
    <property type="nucleotide sequence ID" value="NZ_JACIDJ010000013.1"/>
</dbReference>
<reference evidence="1 2" key="1">
    <citation type="submission" date="2020-08" db="EMBL/GenBank/DDBJ databases">
        <title>Genomic Encyclopedia of Type Strains, Phase IV (KMG-IV): sequencing the most valuable type-strain genomes for metagenomic binning, comparative biology and taxonomic classification.</title>
        <authorList>
            <person name="Goeker M."/>
        </authorList>
    </citation>
    <scope>NUCLEOTIDE SEQUENCE [LARGE SCALE GENOMIC DNA]</scope>
    <source>
        <strain evidence="1 2">DSM 19979</strain>
    </source>
</reference>